<name>A0ABQ2N4D6_9ACTN</name>
<sequence length="169" mass="18608">MQGYCKQSLRNTKQIAETFGPLAPSRMYARGGDGVAVRFVPCSADDALSRADDVVDEFIDEGWVPGNIALVTTGKRHPIQEDLAERHGQSGYWATYWDPDEPFYGHVLGCKGLERKAVVLCVNEDPPRDRAMERLYVGMSRATDELVVVGDPAVIRQMGGPDVAKRLGI</sequence>
<dbReference type="RefSeq" id="WP_188781855.1">
    <property type="nucleotide sequence ID" value="NZ_BMNI01000001.1"/>
</dbReference>
<protein>
    <recommendedName>
        <fullName evidence="3">UvrD-like helicase C-terminal domain-containing protein</fullName>
    </recommendedName>
</protein>
<dbReference type="Proteomes" id="UP000655410">
    <property type="component" value="Unassembled WGS sequence"/>
</dbReference>
<keyword evidence="2" id="KW-1185">Reference proteome</keyword>
<dbReference type="Gene3D" id="3.40.50.300">
    <property type="entry name" value="P-loop containing nucleotide triphosphate hydrolases"/>
    <property type="match status" value="1"/>
</dbReference>
<proteinExistence type="predicted"/>
<evidence type="ECO:0008006" key="3">
    <source>
        <dbReference type="Google" id="ProtNLM"/>
    </source>
</evidence>
<accession>A0ABQ2N4D6</accession>
<dbReference type="EMBL" id="BMNI01000001">
    <property type="protein sequence ID" value="GGO84131.1"/>
    <property type="molecule type" value="Genomic_DNA"/>
</dbReference>
<comment type="caution">
    <text evidence="1">The sequence shown here is derived from an EMBL/GenBank/DDBJ whole genome shotgun (WGS) entry which is preliminary data.</text>
</comment>
<reference evidence="2" key="1">
    <citation type="journal article" date="2019" name="Int. J. Syst. Evol. Microbiol.">
        <title>The Global Catalogue of Microorganisms (GCM) 10K type strain sequencing project: providing services to taxonomists for standard genome sequencing and annotation.</title>
        <authorList>
            <consortium name="The Broad Institute Genomics Platform"/>
            <consortium name="The Broad Institute Genome Sequencing Center for Infectious Disease"/>
            <person name="Wu L."/>
            <person name="Ma J."/>
        </authorList>
    </citation>
    <scope>NUCLEOTIDE SEQUENCE [LARGE SCALE GENOMIC DNA]</scope>
    <source>
        <strain evidence="2">CGMCC 4.7371</strain>
    </source>
</reference>
<gene>
    <name evidence="1" type="ORF">GCM10011584_00960</name>
</gene>
<dbReference type="InterPro" id="IPR027417">
    <property type="entry name" value="P-loop_NTPase"/>
</dbReference>
<evidence type="ECO:0000313" key="1">
    <source>
        <dbReference type="EMBL" id="GGO84131.1"/>
    </source>
</evidence>
<evidence type="ECO:0000313" key="2">
    <source>
        <dbReference type="Proteomes" id="UP000655410"/>
    </source>
</evidence>
<organism evidence="1 2">
    <name type="scientific">Nocardioides phosphati</name>
    <dbReference type="NCBI Taxonomy" id="1867775"/>
    <lineage>
        <taxon>Bacteria</taxon>
        <taxon>Bacillati</taxon>
        <taxon>Actinomycetota</taxon>
        <taxon>Actinomycetes</taxon>
        <taxon>Propionibacteriales</taxon>
        <taxon>Nocardioidaceae</taxon>
        <taxon>Nocardioides</taxon>
    </lineage>
</organism>
<dbReference type="SUPFAM" id="SSF52540">
    <property type="entry name" value="P-loop containing nucleoside triphosphate hydrolases"/>
    <property type="match status" value="1"/>
</dbReference>